<evidence type="ECO:0000256" key="1">
    <source>
        <dbReference type="SAM" id="SignalP"/>
    </source>
</evidence>
<dbReference type="Proteomes" id="UP000824219">
    <property type="component" value="Linkage Group LG16"/>
</dbReference>
<accession>A0A9D3NI34</accession>
<evidence type="ECO:0000313" key="2">
    <source>
        <dbReference type="EMBL" id="KAG7322707.1"/>
    </source>
</evidence>
<keyword evidence="3" id="KW-1185">Reference proteome</keyword>
<reference evidence="2 3" key="1">
    <citation type="submission" date="2021-06" db="EMBL/GenBank/DDBJ databases">
        <title>Chromosome-level genome assembly of the red-tail catfish (Hemibagrus wyckioides).</title>
        <authorList>
            <person name="Shao F."/>
        </authorList>
    </citation>
    <scope>NUCLEOTIDE SEQUENCE [LARGE SCALE GENOMIC DNA]</scope>
    <source>
        <strain evidence="2">EC202008001</strain>
        <tissue evidence="2">Blood</tissue>
    </source>
</reference>
<gene>
    <name evidence="2" type="ORF">KOW79_014053</name>
</gene>
<keyword evidence="1" id="KW-0732">Signal</keyword>
<organism evidence="2 3">
    <name type="scientific">Hemibagrus wyckioides</name>
    <dbReference type="NCBI Taxonomy" id="337641"/>
    <lineage>
        <taxon>Eukaryota</taxon>
        <taxon>Metazoa</taxon>
        <taxon>Chordata</taxon>
        <taxon>Craniata</taxon>
        <taxon>Vertebrata</taxon>
        <taxon>Euteleostomi</taxon>
        <taxon>Actinopterygii</taxon>
        <taxon>Neopterygii</taxon>
        <taxon>Teleostei</taxon>
        <taxon>Ostariophysi</taxon>
        <taxon>Siluriformes</taxon>
        <taxon>Bagridae</taxon>
        <taxon>Hemibagrus</taxon>
    </lineage>
</organism>
<feature type="signal peptide" evidence="1">
    <location>
        <begin position="1"/>
        <end position="21"/>
    </location>
</feature>
<protein>
    <submittedName>
        <fullName evidence="2">Uncharacterized protein</fullName>
    </submittedName>
</protein>
<dbReference type="EMBL" id="JAHKSW010000016">
    <property type="protein sequence ID" value="KAG7322707.1"/>
    <property type="molecule type" value="Genomic_DNA"/>
</dbReference>
<proteinExistence type="predicted"/>
<comment type="caution">
    <text evidence="2">The sequence shown here is derived from an EMBL/GenBank/DDBJ whole genome shotgun (WGS) entry which is preliminary data.</text>
</comment>
<feature type="chain" id="PRO_5039381447" evidence="1">
    <location>
        <begin position="22"/>
        <end position="71"/>
    </location>
</feature>
<sequence>MFSTHLRFLSSSLLLFPLVRECSLEQKENPAHLQSLGSEVSDIKVTPVTCVLAPGTSETSESTGDLNTFSP</sequence>
<name>A0A9D3NI34_9TELE</name>
<dbReference type="AlphaFoldDB" id="A0A9D3NI34"/>
<evidence type="ECO:0000313" key="3">
    <source>
        <dbReference type="Proteomes" id="UP000824219"/>
    </source>
</evidence>